<dbReference type="PROSITE" id="PS50192">
    <property type="entry name" value="T_SNARE"/>
    <property type="match status" value="1"/>
</dbReference>
<dbReference type="GO" id="GO:0007165">
    <property type="term" value="P:signal transduction"/>
    <property type="evidence" value="ECO:0007669"/>
    <property type="project" value="UniProtKB-KW"/>
</dbReference>
<evidence type="ECO:0000256" key="9">
    <source>
        <dbReference type="ARBA" id="ARBA00023224"/>
    </source>
</evidence>
<evidence type="ECO:0000313" key="16">
    <source>
        <dbReference type="EMBL" id="SUD37855.1"/>
    </source>
</evidence>
<evidence type="ECO:0000256" key="11">
    <source>
        <dbReference type="PROSITE-ProRule" id="PRU00284"/>
    </source>
</evidence>
<proteinExistence type="inferred from homology"/>
<dbReference type="Gene3D" id="1.10.287.950">
    <property type="entry name" value="Methyl-accepting chemotaxis protein"/>
    <property type="match status" value="1"/>
</dbReference>
<dbReference type="FunFam" id="3.30.450.20:FF:000046">
    <property type="entry name" value="Aerotaxis sensor receptor"/>
    <property type="match status" value="1"/>
</dbReference>
<evidence type="ECO:0000256" key="7">
    <source>
        <dbReference type="ARBA" id="ARBA00022989"/>
    </source>
</evidence>
<keyword evidence="6 12" id="KW-0812">Transmembrane</keyword>
<dbReference type="InterPro" id="IPR013655">
    <property type="entry name" value="PAS_fold_3"/>
</dbReference>
<sequence length="531" mass="56389">MKRNLPVSGRQIPVPPQTNILSTTDLKGALTYVNPEFVAISGFSEDELIGRNHNIVRHPDMPPAAFAHLWQTLKSGRSWMGLVKNRCKNGDHYWVSAYVTPMRRDGQVVEYQSVRTAASAEQVASAEALYAELLAGRTPSALRRPLLEPGRRLALLGLLLPPFGALLTSLALGLPLLPQLAAGALLGLVLAGVIQHALRPLRGLAEMARRHADNPLSQFLYSGRRDDFGAIAFALQSLQAEAGAVVGRIADSARQLNGEAGQLAGAVEHHNSATLQQRQETEQVASAMGQMAVSVQEVARNAQLSASAASAADQETGDGRQLVEDTRRQIATLAEALQASHAQVRQLADSSREIGKVLTVIGDIAERTNLLALNAAIEAARAGDAGRGFAVVADEVRALARRTQAATSEIDAIIGGLQGTIDGSVAAMTDSQQHAQAIAGQAQQAAEALSGITERVSQISDMNLQIASAVEQQSAVGDDIQRNLHGIRQACASTAEASARSHGSAEQLADLAARLQLLAEQFWSQRQDRPI</sequence>
<reference evidence="16 17" key="1">
    <citation type="submission" date="2018-06" db="EMBL/GenBank/DDBJ databases">
        <authorList>
            <consortium name="Pathogen Informatics"/>
            <person name="Doyle S."/>
        </authorList>
    </citation>
    <scope>NUCLEOTIDE SEQUENCE [LARGE SCALE GENOMIC DNA]</scope>
    <source>
        <strain evidence="16 17">NCTC10899</strain>
    </source>
</reference>
<keyword evidence="5" id="KW-0997">Cell inner membrane</keyword>
<dbReference type="Proteomes" id="UP000254260">
    <property type="component" value="Unassembled WGS sequence"/>
</dbReference>
<evidence type="ECO:0000259" key="14">
    <source>
        <dbReference type="PROSITE" id="PS50112"/>
    </source>
</evidence>
<comment type="similarity">
    <text evidence="10">Belongs to the methyl-accepting chemotaxis (MCP) protein family.</text>
</comment>
<gene>
    <name evidence="16" type="primary">aer_1</name>
    <name evidence="16" type="ORF">NCTC10899_00615</name>
</gene>
<dbReference type="PROSITE" id="PS50112">
    <property type="entry name" value="PAS"/>
    <property type="match status" value="1"/>
</dbReference>
<keyword evidence="9 11" id="KW-0807">Transducer</keyword>
<accession>A0A379INK9</accession>
<feature type="domain" description="T-SNARE coiled-coil homology" evidence="15">
    <location>
        <begin position="439"/>
        <end position="485"/>
    </location>
</feature>
<dbReference type="InterPro" id="IPR000014">
    <property type="entry name" value="PAS"/>
</dbReference>
<feature type="domain" description="Methyl-accepting transducer" evidence="13">
    <location>
        <begin position="252"/>
        <end position="488"/>
    </location>
</feature>
<evidence type="ECO:0000256" key="8">
    <source>
        <dbReference type="ARBA" id="ARBA00023136"/>
    </source>
</evidence>
<dbReference type="GeneID" id="57604381"/>
<dbReference type="SMART" id="SM00283">
    <property type="entry name" value="MA"/>
    <property type="match status" value="1"/>
</dbReference>
<comment type="subcellular location">
    <subcellularLocation>
        <location evidence="1">Cell inner membrane</location>
        <topology evidence="1">Multi-pass membrane protein</topology>
    </subcellularLocation>
</comment>
<dbReference type="PROSITE" id="PS50111">
    <property type="entry name" value="CHEMOTAXIS_TRANSDUC_2"/>
    <property type="match status" value="1"/>
</dbReference>
<dbReference type="PANTHER" id="PTHR32089">
    <property type="entry name" value="METHYL-ACCEPTING CHEMOTAXIS PROTEIN MCPB"/>
    <property type="match status" value="1"/>
</dbReference>
<dbReference type="GO" id="GO:0005886">
    <property type="term" value="C:plasma membrane"/>
    <property type="evidence" value="ECO:0007669"/>
    <property type="project" value="UniProtKB-SubCell"/>
</dbReference>
<dbReference type="SUPFAM" id="SSF55785">
    <property type="entry name" value="PYP-like sensor domain (PAS domain)"/>
    <property type="match status" value="1"/>
</dbReference>
<evidence type="ECO:0000256" key="12">
    <source>
        <dbReference type="SAM" id="Phobius"/>
    </source>
</evidence>
<evidence type="ECO:0000256" key="2">
    <source>
        <dbReference type="ARBA" id="ARBA00022475"/>
    </source>
</evidence>
<evidence type="ECO:0000256" key="5">
    <source>
        <dbReference type="ARBA" id="ARBA00022519"/>
    </source>
</evidence>
<organism evidence="16 17">
    <name type="scientific">Ectopseudomonas mendocina</name>
    <name type="common">Pseudomonas mendocina</name>
    <dbReference type="NCBI Taxonomy" id="300"/>
    <lineage>
        <taxon>Bacteria</taxon>
        <taxon>Pseudomonadati</taxon>
        <taxon>Pseudomonadota</taxon>
        <taxon>Gammaproteobacteria</taxon>
        <taxon>Pseudomonadales</taxon>
        <taxon>Pseudomonadaceae</taxon>
        <taxon>Ectopseudomonas</taxon>
    </lineage>
</organism>
<dbReference type="GO" id="GO:0004888">
    <property type="term" value="F:transmembrane signaling receptor activity"/>
    <property type="evidence" value="ECO:0007669"/>
    <property type="project" value="InterPro"/>
</dbReference>
<dbReference type="InterPro" id="IPR000727">
    <property type="entry name" value="T_SNARE_dom"/>
</dbReference>
<feature type="domain" description="PAS" evidence="14">
    <location>
        <begin position="25"/>
        <end position="76"/>
    </location>
</feature>
<feature type="transmembrane region" description="Helical" evidence="12">
    <location>
        <begin position="153"/>
        <end position="174"/>
    </location>
</feature>
<evidence type="ECO:0000256" key="4">
    <source>
        <dbReference type="ARBA" id="ARBA00022500"/>
    </source>
</evidence>
<evidence type="ECO:0000259" key="13">
    <source>
        <dbReference type="PROSITE" id="PS50111"/>
    </source>
</evidence>
<keyword evidence="3" id="KW-0488">Methylation</keyword>
<evidence type="ECO:0000256" key="3">
    <source>
        <dbReference type="ARBA" id="ARBA00022481"/>
    </source>
</evidence>
<evidence type="ECO:0000259" key="15">
    <source>
        <dbReference type="PROSITE" id="PS50192"/>
    </source>
</evidence>
<dbReference type="InterPro" id="IPR035965">
    <property type="entry name" value="PAS-like_dom_sf"/>
</dbReference>
<dbReference type="Pfam" id="PF08447">
    <property type="entry name" value="PAS_3"/>
    <property type="match status" value="1"/>
</dbReference>
<dbReference type="RefSeq" id="WP_017363424.1">
    <property type="nucleotide sequence ID" value="NZ_CP060288.1"/>
</dbReference>
<dbReference type="Pfam" id="PF00015">
    <property type="entry name" value="MCPsignal"/>
    <property type="match status" value="1"/>
</dbReference>
<dbReference type="CDD" id="cd00130">
    <property type="entry name" value="PAS"/>
    <property type="match status" value="1"/>
</dbReference>
<dbReference type="PANTHER" id="PTHR32089:SF74">
    <property type="entry name" value="METHYL-ACCEPTING CHEMOTAXIS PROTEIN AER"/>
    <property type="match status" value="1"/>
</dbReference>
<evidence type="ECO:0000256" key="6">
    <source>
        <dbReference type="ARBA" id="ARBA00022692"/>
    </source>
</evidence>
<protein>
    <submittedName>
        <fullName evidence="16">Methyl-accepting chemotaxis sensory transducer</fullName>
    </submittedName>
</protein>
<dbReference type="NCBIfam" id="TIGR00229">
    <property type="entry name" value="sensory_box"/>
    <property type="match status" value="1"/>
</dbReference>
<keyword evidence="7 12" id="KW-1133">Transmembrane helix</keyword>
<evidence type="ECO:0000256" key="1">
    <source>
        <dbReference type="ARBA" id="ARBA00004429"/>
    </source>
</evidence>
<dbReference type="GO" id="GO:0052131">
    <property type="term" value="P:positive aerotaxis"/>
    <property type="evidence" value="ECO:0007669"/>
    <property type="project" value="UniProtKB-ARBA"/>
</dbReference>
<dbReference type="PRINTS" id="PR00260">
    <property type="entry name" value="CHEMTRNSDUCR"/>
</dbReference>
<dbReference type="OrthoDB" id="5675566at2"/>
<dbReference type="CDD" id="cd11386">
    <property type="entry name" value="MCP_signal"/>
    <property type="match status" value="1"/>
</dbReference>
<evidence type="ECO:0000313" key="17">
    <source>
        <dbReference type="Proteomes" id="UP000254260"/>
    </source>
</evidence>
<dbReference type="FunFam" id="1.10.287.950:FF:000001">
    <property type="entry name" value="Methyl-accepting chemotaxis sensory transducer"/>
    <property type="match status" value="1"/>
</dbReference>
<keyword evidence="2" id="KW-1003">Cell membrane</keyword>
<dbReference type="EMBL" id="UGUU01000001">
    <property type="protein sequence ID" value="SUD37855.1"/>
    <property type="molecule type" value="Genomic_DNA"/>
</dbReference>
<keyword evidence="4" id="KW-0145">Chemotaxis</keyword>
<dbReference type="InterPro" id="IPR004090">
    <property type="entry name" value="Chemotax_Me-accpt_rcpt"/>
</dbReference>
<evidence type="ECO:0000256" key="10">
    <source>
        <dbReference type="ARBA" id="ARBA00029447"/>
    </source>
</evidence>
<dbReference type="Gene3D" id="3.30.450.20">
    <property type="entry name" value="PAS domain"/>
    <property type="match status" value="1"/>
</dbReference>
<keyword evidence="8 12" id="KW-0472">Membrane</keyword>
<dbReference type="SUPFAM" id="SSF58104">
    <property type="entry name" value="Methyl-accepting chemotaxis protein (MCP) signaling domain"/>
    <property type="match status" value="1"/>
</dbReference>
<name>A0A379INK9_ECTME</name>
<dbReference type="AlphaFoldDB" id="A0A379INK9"/>
<dbReference type="InterPro" id="IPR004089">
    <property type="entry name" value="MCPsignal_dom"/>
</dbReference>